<organism evidence="5 6">
    <name type="scientific">Aspergillus ellipticus CBS 707.79</name>
    <dbReference type="NCBI Taxonomy" id="1448320"/>
    <lineage>
        <taxon>Eukaryota</taxon>
        <taxon>Fungi</taxon>
        <taxon>Dikarya</taxon>
        <taxon>Ascomycota</taxon>
        <taxon>Pezizomycotina</taxon>
        <taxon>Eurotiomycetes</taxon>
        <taxon>Eurotiomycetidae</taxon>
        <taxon>Eurotiales</taxon>
        <taxon>Aspergillaceae</taxon>
        <taxon>Aspergillus</taxon>
        <taxon>Aspergillus subgen. Circumdati</taxon>
    </lineage>
</organism>
<keyword evidence="6" id="KW-1185">Reference proteome</keyword>
<sequence length="273" mass="29456">MSAVRIVSCVILLISTTLANVEFTSPTIGSIIKAGDVVTAHWRDSDTSPRISELLQYNLYLCVGGETAGSYEDVALLIKDAVFARGNSVSFRIDANAGGDNGNAYYLKMVASGPEASVLTYSDRFTLTSMSGESSSPITSSKIYPLTNSTDFSVIENDGHEKLRKRQVEGAYTIPYHLQTGPTRYAPMAKKPGSTIPARSPTPQFPASAYTIATTYLPPATVQVTLSASLTYSVASVENTENTKLNVLAIPKASPAPHSQDAQMKRFLERWKD</sequence>
<evidence type="ECO:0000259" key="4">
    <source>
        <dbReference type="Pfam" id="PF10342"/>
    </source>
</evidence>
<reference evidence="5 6" key="1">
    <citation type="submission" date="2018-02" db="EMBL/GenBank/DDBJ databases">
        <title>The genomes of Aspergillus section Nigri reveals drivers in fungal speciation.</title>
        <authorList>
            <consortium name="DOE Joint Genome Institute"/>
            <person name="Vesth T.C."/>
            <person name="Nybo J."/>
            <person name="Theobald S."/>
            <person name="Brandl J."/>
            <person name="Frisvad J.C."/>
            <person name="Nielsen K.F."/>
            <person name="Lyhne E.K."/>
            <person name="Kogle M.E."/>
            <person name="Kuo A."/>
            <person name="Riley R."/>
            <person name="Clum A."/>
            <person name="Nolan M."/>
            <person name="Lipzen A."/>
            <person name="Salamov A."/>
            <person name="Henrissat B."/>
            <person name="Wiebenga A."/>
            <person name="De vries R.P."/>
            <person name="Grigoriev I.V."/>
            <person name="Mortensen U.H."/>
            <person name="Andersen M.R."/>
            <person name="Baker S.E."/>
        </authorList>
    </citation>
    <scope>NUCLEOTIDE SEQUENCE [LARGE SCALE GENOMIC DNA]</scope>
    <source>
        <strain evidence="5 6">CBS 707.79</strain>
    </source>
</reference>
<dbReference type="EMBL" id="KZ825854">
    <property type="protein sequence ID" value="PYH95366.1"/>
    <property type="molecule type" value="Genomic_DNA"/>
</dbReference>
<name>A0A319DDD9_9EURO</name>
<proteinExistence type="predicted"/>
<feature type="signal peptide" evidence="2">
    <location>
        <begin position="1"/>
        <end position="19"/>
    </location>
</feature>
<evidence type="ECO:0000256" key="2">
    <source>
        <dbReference type="SAM" id="SignalP"/>
    </source>
</evidence>
<accession>A0A319DDD9</accession>
<dbReference type="Proteomes" id="UP000247810">
    <property type="component" value="Unassembled WGS sequence"/>
</dbReference>
<protein>
    <submittedName>
        <fullName evidence="5">Beta-1,6-glucan biosynthesis protein</fullName>
    </submittedName>
</protein>
<dbReference type="GO" id="GO:0006078">
    <property type="term" value="P:(1-&gt;6)-beta-D-glucan biosynthetic process"/>
    <property type="evidence" value="ECO:0007669"/>
    <property type="project" value="InterPro"/>
</dbReference>
<dbReference type="PANTHER" id="PTHR28154:SF1">
    <property type="entry name" value="CELL WALL SYNTHESIS PROTEIN KNH1-RELATED"/>
    <property type="match status" value="1"/>
</dbReference>
<dbReference type="InterPro" id="IPR008659">
    <property type="entry name" value="Kre9/Knh1_C"/>
</dbReference>
<keyword evidence="1 2" id="KW-0732">Signal</keyword>
<feature type="chain" id="PRO_5016447968" evidence="2">
    <location>
        <begin position="20"/>
        <end position="273"/>
    </location>
</feature>
<evidence type="ECO:0000313" key="5">
    <source>
        <dbReference type="EMBL" id="PYH95366.1"/>
    </source>
</evidence>
<dbReference type="GO" id="GO:0042546">
    <property type="term" value="P:cell wall biogenesis"/>
    <property type="evidence" value="ECO:0007669"/>
    <property type="project" value="InterPro"/>
</dbReference>
<dbReference type="InterPro" id="IPR045328">
    <property type="entry name" value="Kre9/Knh1"/>
</dbReference>
<dbReference type="VEuPathDB" id="FungiDB:BO71DRAFT_440323"/>
<dbReference type="GO" id="GO:0031505">
    <property type="term" value="P:fungal-type cell wall organization"/>
    <property type="evidence" value="ECO:0007669"/>
    <property type="project" value="TreeGrafter"/>
</dbReference>
<dbReference type="InterPro" id="IPR018466">
    <property type="entry name" value="Kre9/Knh1-like_N"/>
</dbReference>
<evidence type="ECO:0000256" key="1">
    <source>
        <dbReference type="ARBA" id="ARBA00022729"/>
    </source>
</evidence>
<dbReference type="Pfam" id="PF10342">
    <property type="entry name" value="Kre9_KNH"/>
    <property type="match status" value="1"/>
</dbReference>
<evidence type="ECO:0000313" key="6">
    <source>
        <dbReference type="Proteomes" id="UP000247810"/>
    </source>
</evidence>
<dbReference type="Pfam" id="PF05390">
    <property type="entry name" value="Kre9_KNH1_C"/>
    <property type="match status" value="1"/>
</dbReference>
<dbReference type="AlphaFoldDB" id="A0A319DDD9"/>
<feature type="domain" description="Yeast cell wall synthesis Kre9/Knh1-like N-terminal" evidence="4">
    <location>
        <begin position="25"/>
        <end position="127"/>
    </location>
</feature>
<evidence type="ECO:0000259" key="3">
    <source>
        <dbReference type="Pfam" id="PF05390"/>
    </source>
</evidence>
<feature type="domain" description="Yeast cell wall synthesis Kre9/Knh1 C-terminal" evidence="3">
    <location>
        <begin position="171"/>
        <end position="243"/>
    </location>
</feature>
<gene>
    <name evidence="5" type="ORF">BO71DRAFT_440323</name>
</gene>
<dbReference type="OrthoDB" id="2432613at2759"/>
<dbReference type="GO" id="GO:0005576">
    <property type="term" value="C:extracellular region"/>
    <property type="evidence" value="ECO:0007669"/>
    <property type="project" value="TreeGrafter"/>
</dbReference>
<dbReference type="PANTHER" id="PTHR28154">
    <property type="entry name" value="CELL WALL SYNTHESIS PROTEIN KNH1-RELATED"/>
    <property type="match status" value="1"/>
</dbReference>
<dbReference type="STRING" id="1448320.A0A319DDD9"/>